<evidence type="ECO:0000313" key="2">
    <source>
        <dbReference type="EMBL" id="OBR12724.1"/>
    </source>
</evidence>
<dbReference type="VEuPathDB" id="FungiDB:CH63R_05020"/>
<dbReference type="KEGG" id="chig:CH63R_05020"/>
<name>A0A1B7YL94_COLHI</name>
<comment type="caution">
    <text evidence="2">The sequence shown here is derived from an EMBL/GenBank/DDBJ whole genome shotgun (WGS) entry which is preliminary data.</text>
</comment>
<proteinExistence type="predicted"/>
<dbReference type="Proteomes" id="UP000092177">
    <property type="component" value="Chromosome 3"/>
</dbReference>
<evidence type="ECO:0000256" key="1">
    <source>
        <dbReference type="SAM" id="MobiDB-lite"/>
    </source>
</evidence>
<evidence type="ECO:0000313" key="3">
    <source>
        <dbReference type="Proteomes" id="UP000092177"/>
    </source>
</evidence>
<reference evidence="3" key="1">
    <citation type="journal article" date="2017" name="BMC Genomics">
        <title>Gapless genome assembly of Colletotrichum higginsianum reveals chromosome structure and association of transposable elements with secondary metabolite gene clusters.</title>
        <authorList>
            <person name="Dallery J.-F."/>
            <person name="Lapalu N."/>
            <person name="Zampounis A."/>
            <person name="Pigne S."/>
            <person name="Luyten I."/>
            <person name="Amselem J."/>
            <person name="Wittenberg A.H.J."/>
            <person name="Zhou S."/>
            <person name="de Queiroz M.V."/>
            <person name="Robin G.P."/>
            <person name="Auger A."/>
            <person name="Hainaut M."/>
            <person name="Henrissat B."/>
            <person name="Kim K.-T."/>
            <person name="Lee Y.-H."/>
            <person name="Lespinet O."/>
            <person name="Schwartz D.C."/>
            <person name="Thon M.R."/>
            <person name="O'Connell R.J."/>
        </authorList>
    </citation>
    <scope>NUCLEOTIDE SEQUENCE [LARGE SCALE GENOMIC DNA]</scope>
    <source>
        <strain evidence="3">IMI 349063</strain>
    </source>
</reference>
<keyword evidence="3" id="KW-1185">Reference proteome</keyword>
<dbReference type="GeneID" id="28864102"/>
<feature type="region of interest" description="Disordered" evidence="1">
    <location>
        <begin position="1"/>
        <end position="62"/>
    </location>
</feature>
<organism evidence="2 3">
    <name type="scientific">Colletotrichum higginsianum (strain IMI 349063)</name>
    <name type="common">Crucifer anthracnose fungus</name>
    <dbReference type="NCBI Taxonomy" id="759273"/>
    <lineage>
        <taxon>Eukaryota</taxon>
        <taxon>Fungi</taxon>
        <taxon>Dikarya</taxon>
        <taxon>Ascomycota</taxon>
        <taxon>Pezizomycotina</taxon>
        <taxon>Sordariomycetes</taxon>
        <taxon>Hypocreomycetidae</taxon>
        <taxon>Glomerellales</taxon>
        <taxon>Glomerellaceae</taxon>
        <taxon>Colletotrichum</taxon>
        <taxon>Colletotrichum destructivum species complex</taxon>
    </lineage>
</organism>
<sequence>MDTRDWPPGTGTGAQICRQREPRKPLSWAAAVDGHPPEGMVMGGRVTKGGEEMGRARGVMHRRRGGRWRDAYSGSANEPIFLYPPVPGRDPQVGVEAADQIGGDGCARLGRD</sequence>
<gene>
    <name evidence="2" type="ORF">CH63R_05020</name>
</gene>
<dbReference type="AlphaFoldDB" id="A0A1B7YL94"/>
<dbReference type="RefSeq" id="XP_018161241.1">
    <property type="nucleotide sequence ID" value="XM_018299995.1"/>
</dbReference>
<protein>
    <submittedName>
        <fullName evidence="2">Uncharacterized protein</fullName>
    </submittedName>
</protein>
<dbReference type="EMBL" id="LTAN01000003">
    <property type="protein sequence ID" value="OBR12724.1"/>
    <property type="molecule type" value="Genomic_DNA"/>
</dbReference>
<accession>A0A1B7YL94</accession>